<accession>A0ABV0KKM4</accession>
<keyword evidence="3" id="KW-1185">Reference proteome</keyword>
<organism evidence="2 3">
    <name type="scientific">Stenomitos frigidus AS-A4</name>
    <dbReference type="NCBI Taxonomy" id="2933935"/>
    <lineage>
        <taxon>Bacteria</taxon>
        <taxon>Bacillati</taxon>
        <taxon>Cyanobacteriota</taxon>
        <taxon>Cyanophyceae</taxon>
        <taxon>Leptolyngbyales</taxon>
        <taxon>Leptolyngbyaceae</taxon>
        <taxon>Stenomitos</taxon>
    </lineage>
</organism>
<dbReference type="EMBL" id="JAMPLM010000013">
    <property type="protein sequence ID" value="MEP1059793.1"/>
    <property type="molecule type" value="Genomic_DNA"/>
</dbReference>
<dbReference type="Proteomes" id="UP001476950">
    <property type="component" value="Unassembled WGS sequence"/>
</dbReference>
<keyword evidence="2" id="KW-0808">Transferase</keyword>
<dbReference type="Gene3D" id="3.40.50.2000">
    <property type="entry name" value="Glycogen Phosphorylase B"/>
    <property type="match status" value="2"/>
</dbReference>
<evidence type="ECO:0000313" key="2">
    <source>
        <dbReference type="EMBL" id="MEP1059793.1"/>
    </source>
</evidence>
<reference evidence="2 3" key="1">
    <citation type="submission" date="2022-04" db="EMBL/GenBank/DDBJ databases">
        <title>Positive selection, recombination, and allopatry shape intraspecific diversity of widespread and dominant cyanobacteria.</title>
        <authorList>
            <person name="Wei J."/>
            <person name="Shu W."/>
            <person name="Hu C."/>
        </authorList>
    </citation>
    <scope>NUCLEOTIDE SEQUENCE [LARGE SCALE GENOMIC DNA]</scope>
    <source>
        <strain evidence="2 3">AS-A4</strain>
    </source>
</reference>
<dbReference type="Pfam" id="PF00534">
    <property type="entry name" value="Glycos_transf_1"/>
    <property type="match status" value="1"/>
</dbReference>
<protein>
    <submittedName>
        <fullName evidence="2">Glycosyltransferase</fullName>
        <ecNumber evidence="2">2.4.-.-</ecNumber>
    </submittedName>
</protein>
<dbReference type="PANTHER" id="PTHR12526:SF590">
    <property type="entry name" value="ALPHA-MALTOSE-1-PHOSPHATE SYNTHASE"/>
    <property type="match status" value="1"/>
</dbReference>
<comment type="caution">
    <text evidence="2">The sequence shown here is derived from an EMBL/GenBank/DDBJ whole genome shotgun (WGS) entry which is preliminary data.</text>
</comment>
<dbReference type="EC" id="2.4.-.-" evidence="2"/>
<keyword evidence="2" id="KW-0328">Glycosyltransferase</keyword>
<name>A0ABV0KKM4_9CYAN</name>
<evidence type="ECO:0000313" key="3">
    <source>
        <dbReference type="Proteomes" id="UP001476950"/>
    </source>
</evidence>
<dbReference type="PANTHER" id="PTHR12526">
    <property type="entry name" value="GLYCOSYLTRANSFERASE"/>
    <property type="match status" value="1"/>
</dbReference>
<dbReference type="GO" id="GO:0016757">
    <property type="term" value="F:glycosyltransferase activity"/>
    <property type="evidence" value="ECO:0007669"/>
    <property type="project" value="UniProtKB-KW"/>
</dbReference>
<dbReference type="RefSeq" id="WP_190449501.1">
    <property type="nucleotide sequence ID" value="NZ_JAMPLM010000013.1"/>
</dbReference>
<evidence type="ECO:0000259" key="1">
    <source>
        <dbReference type="Pfam" id="PF00534"/>
    </source>
</evidence>
<gene>
    <name evidence="2" type="ORF">NDI38_15240</name>
</gene>
<feature type="domain" description="Glycosyl transferase family 1" evidence="1">
    <location>
        <begin position="234"/>
        <end position="327"/>
    </location>
</feature>
<sequence length="351" mass="39408">MKVLFINNYPMDHAWELWQKGEYPGHHLWGATHLAQHDIEVKIFPYQTSKLLNKIGRKLGLGDHLDQQVRILFSRTDYDVIYSACQTNTFLLALLRSLRLFRKPLVALIHHPLKHTLRNALFLNGHDHLLCLSSTTMQPYRLQPNPSKKMDLLEWGADLSFYETKVPTVEVSVSNAPLFVSAGKTKRDHNTLVKAVSSIDCLLKIYCSAATAPTVAYATERIEVTASNSHNNAVSYPAILAAYRRAFAIAIPLTETEDLAGLTSLLDAMVVGKPVIMTRNKHIDLDLEKEGIGLWVEPNDIAGWQRAIAYLLAHPEEAAAMGDRGRRLCETKYNLDVFTNTLARALKSVLV</sequence>
<proteinExistence type="predicted"/>
<dbReference type="SUPFAM" id="SSF53756">
    <property type="entry name" value="UDP-Glycosyltransferase/glycogen phosphorylase"/>
    <property type="match status" value="1"/>
</dbReference>
<dbReference type="InterPro" id="IPR001296">
    <property type="entry name" value="Glyco_trans_1"/>
</dbReference>